<proteinExistence type="predicted"/>
<dbReference type="InterPro" id="IPR005569">
    <property type="entry name" value="Arc_DNA-bd_dom"/>
</dbReference>
<keyword evidence="4" id="KW-1185">Reference proteome</keyword>
<dbReference type="OrthoDB" id="5193907at2"/>
<name>A0A1H1SRK8_9ACTN</name>
<feature type="compositionally biased region" description="Basic and acidic residues" evidence="1">
    <location>
        <begin position="194"/>
        <end position="220"/>
    </location>
</feature>
<dbReference type="Proteomes" id="UP000199092">
    <property type="component" value="Chromosome I"/>
</dbReference>
<dbReference type="STRING" id="546871.SAMN04488543_1857"/>
<dbReference type="SUPFAM" id="SSF47598">
    <property type="entry name" value="Ribbon-helix-helix"/>
    <property type="match status" value="1"/>
</dbReference>
<dbReference type="RefSeq" id="WP_091412293.1">
    <property type="nucleotide sequence ID" value="NZ_LT629749.1"/>
</dbReference>
<dbReference type="EMBL" id="LT629749">
    <property type="protein sequence ID" value="SDS50561.1"/>
    <property type="molecule type" value="Genomic_DNA"/>
</dbReference>
<sequence length="232" mass="24664">MELTPYVASVRRGVQDSAALADDHTRQVAERLGAGVEAATRLALLSALADAASEISVELAPGSVDLRMQGAEPTFVVTLPTPAPHDVTVLQPEDPTVVDPLAADADADEQQARVSLRLPQSVKEKVDEYADAEGVSTNTWLLHRVLEALADRTRAGRGRGQGWGLNIGHDGVRLNVPPSVPVPPPPFRPGFPLAEHDPRPGRGRPEGDRSDRGRRGDGPRDGGSGTVQGWVR</sequence>
<feature type="compositionally biased region" description="Pro residues" evidence="1">
    <location>
        <begin position="178"/>
        <end position="189"/>
    </location>
</feature>
<dbReference type="InterPro" id="IPR013321">
    <property type="entry name" value="Arc_rbn_hlx_hlx"/>
</dbReference>
<dbReference type="Pfam" id="PF03869">
    <property type="entry name" value="Arc"/>
    <property type="match status" value="1"/>
</dbReference>
<dbReference type="GO" id="GO:0006355">
    <property type="term" value="P:regulation of DNA-templated transcription"/>
    <property type="evidence" value="ECO:0007669"/>
    <property type="project" value="InterPro"/>
</dbReference>
<dbReference type="Gene3D" id="1.10.1220.10">
    <property type="entry name" value="Met repressor-like"/>
    <property type="match status" value="1"/>
</dbReference>
<evidence type="ECO:0000313" key="3">
    <source>
        <dbReference type="EMBL" id="SDS50561.1"/>
    </source>
</evidence>
<feature type="region of interest" description="Disordered" evidence="1">
    <location>
        <begin position="176"/>
        <end position="232"/>
    </location>
</feature>
<dbReference type="InterPro" id="IPR010985">
    <property type="entry name" value="Ribbon_hlx_hlx"/>
</dbReference>
<gene>
    <name evidence="3" type="ORF">SAMN04488543_1857</name>
</gene>
<organism evidence="3 4">
    <name type="scientific">Friedmanniella luteola</name>
    <dbReference type="NCBI Taxonomy" id="546871"/>
    <lineage>
        <taxon>Bacteria</taxon>
        <taxon>Bacillati</taxon>
        <taxon>Actinomycetota</taxon>
        <taxon>Actinomycetes</taxon>
        <taxon>Propionibacteriales</taxon>
        <taxon>Nocardioidaceae</taxon>
        <taxon>Friedmanniella</taxon>
    </lineage>
</organism>
<evidence type="ECO:0000256" key="1">
    <source>
        <dbReference type="SAM" id="MobiDB-lite"/>
    </source>
</evidence>
<evidence type="ECO:0000313" key="4">
    <source>
        <dbReference type="Proteomes" id="UP000199092"/>
    </source>
</evidence>
<dbReference type="AlphaFoldDB" id="A0A1H1SRK8"/>
<accession>A0A1H1SRK8</accession>
<protein>
    <submittedName>
        <fullName evidence="3">Arc-like DNA binding domain-containing protein</fullName>
    </submittedName>
</protein>
<dbReference type="GO" id="GO:0003677">
    <property type="term" value="F:DNA binding"/>
    <property type="evidence" value="ECO:0007669"/>
    <property type="project" value="InterPro"/>
</dbReference>
<reference evidence="3 4" key="1">
    <citation type="submission" date="2016-10" db="EMBL/GenBank/DDBJ databases">
        <authorList>
            <person name="de Groot N.N."/>
        </authorList>
    </citation>
    <scope>NUCLEOTIDE SEQUENCE [LARGE SCALE GENOMIC DNA]</scope>
    <source>
        <strain evidence="3 4">DSM 21741</strain>
    </source>
</reference>
<feature type="domain" description="Arc-like DNA binding" evidence="2">
    <location>
        <begin position="115"/>
        <end position="150"/>
    </location>
</feature>
<evidence type="ECO:0000259" key="2">
    <source>
        <dbReference type="Pfam" id="PF03869"/>
    </source>
</evidence>